<gene>
    <name evidence="1" type="ORF">Q75_15890</name>
</gene>
<organism evidence="1 2">
    <name type="scientific">Bacillus coahuilensis p1.1.43</name>
    <dbReference type="NCBI Taxonomy" id="1150625"/>
    <lineage>
        <taxon>Bacteria</taxon>
        <taxon>Bacillati</taxon>
        <taxon>Bacillota</taxon>
        <taxon>Bacilli</taxon>
        <taxon>Bacillales</taxon>
        <taxon>Bacillaceae</taxon>
        <taxon>Bacillus</taxon>
    </lineage>
</organism>
<dbReference type="RefSeq" id="WP_059351936.1">
    <property type="nucleotide sequence ID" value="NZ_LDYG01000052.1"/>
</dbReference>
<evidence type="ECO:0000313" key="1">
    <source>
        <dbReference type="EMBL" id="KUP04273.1"/>
    </source>
</evidence>
<proteinExistence type="predicted"/>
<dbReference type="AlphaFoldDB" id="A0A147K4G8"/>
<dbReference type="PATRIC" id="fig|1150625.3.peg.3323"/>
<dbReference type="EMBL" id="LDYG01000052">
    <property type="protein sequence ID" value="KUP04273.1"/>
    <property type="molecule type" value="Genomic_DNA"/>
</dbReference>
<name>A0A147K4G8_9BACI</name>
<evidence type="ECO:0000313" key="2">
    <source>
        <dbReference type="Proteomes" id="UP000074108"/>
    </source>
</evidence>
<sequence length="116" mass="13405">MSEYNSILRDIKAVLKPTGLPIETGIFTGKAPEEYLVITPMNDLFELYADNLPQHEIQEARISLFTKQNYMARKNEIVSSLIAVDFTITDRRYIGYERDTSFHHFAIDVAKEYVTL</sequence>
<dbReference type="Proteomes" id="UP000074108">
    <property type="component" value="Unassembled WGS sequence"/>
</dbReference>
<dbReference type="STRING" id="1150625.Q75_15890"/>
<comment type="caution">
    <text evidence="1">The sequence shown here is derived from an EMBL/GenBank/DDBJ whole genome shotgun (WGS) entry which is preliminary data.</text>
</comment>
<reference evidence="1 2" key="1">
    <citation type="journal article" date="2016" name="Front. Microbiol.">
        <title>Microevolution Analysis of Bacillus coahuilensis Unveils Differences in Phosphorus Acquisition Strategies and Their Regulation.</title>
        <authorList>
            <person name="Gomez-Lunar Z."/>
            <person name="Hernandez-Gonzalez I."/>
            <person name="Rodriguez-Torres M.D."/>
            <person name="Souza V."/>
            <person name="Olmedo-Alvarez G."/>
        </authorList>
    </citation>
    <scope>NUCLEOTIDE SEQUENCE [LARGE SCALE GENOMIC DNA]</scope>
    <source>
        <strain evidence="2">p1.1.43</strain>
    </source>
</reference>
<protein>
    <recommendedName>
        <fullName evidence="3">Phage protein</fullName>
    </recommendedName>
</protein>
<evidence type="ECO:0008006" key="3">
    <source>
        <dbReference type="Google" id="ProtNLM"/>
    </source>
</evidence>
<accession>A0A147K4G8</accession>
<keyword evidence="2" id="KW-1185">Reference proteome</keyword>
<dbReference type="OrthoDB" id="4425335at2"/>